<feature type="compositionally biased region" description="Basic and acidic residues" evidence="1">
    <location>
        <begin position="87"/>
        <end position="104"/>
    </location>
</feature>
<feature type="compositionally biased region" description="Polar residues" evidence="1">
    <location>
        <begin position="37"/>
        <end position="49"/>
    </location>
</feature>
<evidence type="ECO:0000256" key="1">
    <source>
        <dbReference type="SAM" id="MobiDB-lite"/>
    </source>
</evidence>
<feature type="region of interest" description="Disordered" evidence="1">
    <location>
        <begin position="37"/>
        <end position="137"/>
    </location>
</feature>
<keyword evidence="3" id="KW-1185">Reference proteome</keyword>
<accession>A0ABV0PTX9</accession>
<name>A0ABV0PTX9_9TELE</name>
<dbReference type="Proteomes" id="UP001476798">
    <property type="component" value="Unassembled WGS sequence"/>
</dbReference>
<evidence type="ECO:0000313" key="2">
    <source>
        <dbReference type="EMBL" id="MEQ2186960.1"/>
    </source>
</evidence>
<protein>
    <submittedName>
        <fullName evidence="2">Uncharacterized protein</fullName>
    </submittedName>
</protein>
<feature type="region of interest" description="Disordered" evidence="1">
    <location>
        <begin position="1"/>
        <end position="22"/>
    </location>
</feature>
<reference evidence="2 3" key="1">
    <citation type="submission" date="2021-06" db="EMBL/GenBank/DDBJ databases">
        <authorList>
            <person name="Palmer J.M."/>
        </authorList>
    </citation>
    <scope>NUCLEOTIDE SEQUENCE [LARGE SCALE GENOMIC DNA]</scope>
    <source>
        <strain evidence="2 3">GA_2019</strain>
        <tissue evidence="2">Muscle</tissue>
    </source>
</reference>
<dbReference type="EMBL" id="JAHRIO010088184">
    <property type="protein sequence ID" value="MEQ2186960.1"/>
    <property type="molecule type" value="Genomic_DNA"/>
</dbReference>
<comment type="caution">
    <text evidence="2">The sequence shown here is derived from an EMBL/GenBank/DDBJ whole genome shotgun (WGS) entry which is preliminary data.</text>
</comment>
<organism evidence="2 3">
    <name type="scientific">Goodea atripinnis</name>
    <dbReference type="NCBI Taxonomy" id="208336"/>
    <lineage>
        <taxon>Eukaryota</taxon>
        <taxon>Metazoa</taxon>
        <taxon>Chordata</taxon>
        <taxon>Craniata</taxon>
        <taxon>Vertebrata</taxon>
        <taxon>Euteleostomi</taxon>
        <taxon>Actinopterygii</taxon>
        <taxon>Neopterygii</taxon>
        <taxon>Teleostei</taxon>
        <taxon>Neoteleostei</taxon>
        <taxon>Acanthomorphata</taxon>
        <taxon>Ovalentaria</taxon>
        <taxon>Atherinomorphae</taxon>
        <taxon>Cyprinodontiformes</taxon>
        <taxon>Goodeidae</taxon>
        <taxon>Goodea</taxon>
    </lineage>
</organism>
<sequence length="137" mass="15224">MRTHKNTHTHAPNVKTNNNGRLTLTYTPHAYSQVQVLISQRGNQPQTQEVVPFPAGVETGRPPQHQPRLVSALPEPEQPGPGPPAPNDHHPRPERGPSTKERSTWTKLARQPELPPEETVPIPQQILIPTPRASQPQ</sequence>
<proteinExistence type="predicted"/>
<evidence type="ECO:0000313" key="3">
    <source>
        <dbReference type="Proteomes" id="UP001476798"/>
    </source>
</evidence>
<feature type="compositionally biased region" description="Pro residues" evidence="1">
    <location>
        <begin position="76"/>
        <end position="86"/>
    </location>
</feature>
<gene>
    <name evidence="2" type="ORF">GOODEAATRI_034201</name>
</gene>